<dbReference type="GeneID" id="300579358"/>
<organism evidence="1 2">
    <name type="scientific">Trichoderma ghanense</name>
    <dbReference type="NCBI Taxonomy" id="65468"/>
    <lineage>
        <taxon>Eukaryota</taxon>
        <taxon>Fungi</taxon>
        <taxon>Dikarya</taxon>
        <taxon>Ascomycota</taxon>
        <taxon>Pezizomycotina</taxon>
        <taxon>Sordariomycetes</taxon>
        <taxon>Hypocreomycetidae</taxon>
        <taxon>Hypocreales</taxon>
        <taxon>Hypocreaceae</taxon>
        <taxon>Trichoderma</taxon>
    </lineage>
</organism>
<reference evidence="1 2" key="1">
    <citation type="submission" date="2018-01" db="EMBL/GenBank/DDBJ databases">
        <title>Genome characterization of the sugarcane-associated fungus Trichoderma ghanense CCMA-1212 and their application in lignocelulose bioconversion.</title>
        <authorList>
            <person name="Steindorff A.S."/>
            <person name="Mendes T.D."/>
            <person name="Vilela E.S.D."/>
            <person name="Rodrigues D.S."/>
            <person name="Formighieri E.F."/>
            <person name="Melo I.S."/>
            <person name="Favaro L.C.L."/>
        </authorList>
    </citation>
    <scope>NUCLEOTIDE SEQUENCE [LARGE SCALE GENOMIC DNA]</scope>
    <source>
        <strain evidence="1 2">CCMA-1212</strain>
    </source>
</reference>
<accession>A0ABY2GWB7</accession>
<dbReference type="Proteomes" id="UP001642720">
    <property type="component" value="Unassembled WGS sequence"/>
</dbReference>
<keyword evidence="2" id="KW-1185">Reference proteome</keyword>
<gene>
    <name evidence="1" type="ORF">CCMA1212_007746</name>
</gene>
<protein>
    <recommendedName>
        <fullName evidence="3">HNH nuclease domain-containing protein</fullName>
    </recommendedName>
</protein>
<dbReference type="RefSeq" id="XP_073556444.1">
    <property type="nucleotide sequence ID" value="XM_073704908.1"/>
</dbReference>
<proteinExistence type="predicted"/>
<comment type="caution">
    <text evidence="1">The sequence shown here is derived from an EMBL/GenBank/DDBJ whole genome shotgun (WGS) entry which is preliminary data.</text>
</comment>
<dbReference type="EMBL" id="PPTA01000011">
    <property type="protein sequence ID" value="TFB00243.1"/>
    <property type="molecule type" value="Genomic_DNA"/>
</dbReference>
<evidence type="ECO:0008006" key="3">
    <source>
        <dbReference type="Google" id="ProtNLM"/>
    </source>
</evidence>
<name>A0ABY2GWB7_9HYPO</name>
<evidence type="ECO:0000313" key="2">
    <source>
        <dbReference type="Proteomes" id="UP001642720"/>
    </source>
</evidence>
<sequence>MHPESPPRLNPLLPVLERNPPVEIEVIPIPSSPTLGAEPVEDYTVGDRVFILETTPEPRPESILDDYVEVVAETTQHAVLQHNPFHELEIGGQLEEAIRSFLSRPSTTTNTLLQLMDFLEDNPAYWPPSDLIPREFLDDKIRFIQNILRDLSEEFGEQQFNVLQFVYFCMMSTHRVHEISDEDWEQNEYYNDMTAEVAGYISFSKHDPLLFDLPRSLFCCVDLADANRLAQDPAEKETALARDGQVCILTGAAAPKACRILPFATTANQHNAKNSWAFWYTLNDFLDEQTRAGYEYLLLKAGGSDKSWNMLSLTPTLGSLWKKGQFAFRCVRITPTDDDKAVIRLQFHWMPRNDVDPRAVATLTKENILRLLEDTSGLDGPSGADARRTTGRRVENGHTFGLSMTMAEAVRMKVAIDIQWIAIRLAAVSGLARTWDAGNDDVDLESFYADNIPFEV</sequence>
<evidence type="ECO:0000313" key="1">
    <source>
        <dbReference type="EMBL" id="TFB00243.1"/>
    </source>
</evidence>